<keyword evidence="1" id="KW-0812">Transmembrane</keyword>
<dbReference type="OrthoDB" id="8451574at2"/>
<proteinExistence type="predicted"/>
<dbReference type="RefSeq" id="WP_072822830.1">
    <property type="nucleotide sequence ID" value="NZ_LT670849.1"/>
</dbReference>
<protein>
    <submittedName>
        <fullName evidence="2">Uncharacterized protein</fullName>
    </submittedName>
</protein>
<gene>
    <name evidence="2" type="ORF">SAMN05444170_5605</name>
</gene>
<evidence type="ECO:0000313" key="3">
    <source>
        <dbReference type="Proteomes" id="UP000184096"/>
    </source>
</evidence>
<organism evidence="2 3">
    <name type="scientific">Bradyrhizobium erythrophlei</name>
    <dbReference type="NCBI Taxonomy" id="1437360"/>
    <lineage>
        <taxon>Bacteria</taxon>
        <taxon>Pseudomonadati</taxon>
        <taxon>Pseudomonadota</taxon>
        <taxon>Alphaproteobacteria</taxon>
        <taxon>Hyphomicrobiales</taxon>
        <taxon>Nitrobacteraceae</taxon>
        <taxon>Bradyrhizobium</taxon>
    </lineage>
</organism>
<dbReference type="Proteomes" id="UP000184096">
    <property type="component" value="Chromosome I"/>
</dbReference>
<keyword evidence="1" id="KW-1133">Transmembrane helix</keyword>
<evidence type="ECO:0000256" key="1">
    <source>
        <dbReference type="SAM" id="Phobius"/>
    </source>
</evidence>
<keyword evidence="3" id="KW-1185">Reference proteome</keyword>
<feature type="transmembrane region" description="Helical" evidence="1">
    <location>
        <begin position="49"/>
        <end position="67"/>
    </location>
</feature>
<reference evidence="3" key="1">
    <citation type="submission" date="2016-11" db="EMBL/GenBank/DDBJ databases">
        <authorList>
            <person name="Varghese N."/>
            <person name="Submissions S."/>
        </authorList>
    </citation>
    <scope>NUCLEOTIDE SEQUENCE [LARGE SCALE GENOMIC DNA]</scope>
    <source>
        <strain evidence="3">GAS401</strain>
    </source>
</reference>
<name>A0A1M7ULD4_9BRAD</name>
<dbReference type="InterPro" id="IPR053803">
    <property type="entry name" value="DUF6949"/>
</dbReference>
<dbReference type="Pfam" id="PF22258">
    <property type="entry name" value="DUF6949"/>
    <property type="match status" value="1"/>
</dbReference>
<dbReference type="AlphaFoldDB" id="A0A1M7ULD4"/>
<sequence>MSPEALNSLFSLCIGFALAGALTSGFQAIVHRPAGFGLLQEGVAPSTFAAVPFLVFAAPFIIMRNTLRGVQVESRRFEFVMMATVLAGFWSLMSGTFFVMTLRAVGLLV</sequence>
<accession>A0A1M7ULD4</accession>
<dbReference type="EMBL" id="LT670849">
    <property type="protein sequence ID" value="SHN83715.1"/>
    <property type="molecule type" value="Genomic_DNA"/>
</dbReference>
<feature type="transmembrane region" description="Helical" evidence="1">
    <location>
        <begin position="79"/>
        <end position="100"/>
    </location>
</feature>
<evidence type="ECO:0000313" key="2">
    <source>
        <dbReference type="EMBL" id="SHN83715.1"/>
    </source>
</evidence>
<keyword evidence="1" id="KW-0472">Membrane</keyword>